<reference evidence="4" key="1">
    <citation type="submission" date="2017-09" db="EMBL/GenBank/DDBJ databases">
        <title>Depth-based differentiation of microbial function through sediment-hosted aquifers and enrichment of novel symbionts in the deep terrestrial subsurface.</title>
        <authorList>
            <person name="Probst A.J."/>
            <person name="Ladd B."/>
            <person name="Jarett J.K."/>
            <person name="Geller-Mcgrath D.E."/>
            <person name="Sieber C.M.K."/>
            <person name="Emerson J.B."/>
            <person name="Anantharaman K."/>
            <person name="Thomas B.C."/>
            <person name="Malmstrom R."/>
            <person name="Stieglmeier M."/>
            <person name="Klingl A."/>
            <person name="Woyke T."/>
            <person name="Ryan C.M."/>
            <person name="Banfield J.F."/>
        </authorList>
    </citation>
    <scope>NUCLEOTIDE SEQUENCE [LARGE SCALE GENOMIC DNA]</scope>
</reference>
<evidence type="ECO:0000313" key="4">
    <source>
        <dbReference type="Proteomes" id="UP000228711"/>
    </source>
</evidence>
<feature type="compositionally biased region" description="Basic and acidic residues" evidence="1">
    <location>
        <begin position="97"/>
        <end position="116"/>
    </location>
</feature>
<dbReference type="GO" id="GO:0003735">
    <property type="term" value="F:structural constituent of ribosome"/>
    <property type="evidence" value="ECO:0007669"/>
    <property type="project" value="TreeGrafter"/>
</dbReference>
<evidence type="ECO:0000313" key="3">
    <source>
        <dbReference type="EMBL" id="PIS41375.1"/>
    </source>
</evidence>
<dbReference type="GO" id="GO:0003729">
    <property type="term" value="F:mRNA binding"/>
    <property type="evidence" value="ECO:0007669"/>
    <property type="project" value="TreeGrafter"/>
</dbReference>
<feature type="non-terminal residue" evidence="3">
    <location>
        <position position="1"/>
    </location>
</feature>
<dbReference type="PROSITE" id="PS50126">
    <property type="entry name" value="S1"/>
    <property type="match status" value="1"/>
</dbReference>
<name>A0A2H0YSA0_9BACT</name>
<protein>
    <submittedName>
        <fullName evidence="3">30S ribosomal protein S1</fullName>
    </submittedName>
</protein>
<accession>A0A2H0YSA0</accession>
<gene>
    <name evidence="3" type="ORF">COT25_03450</name>
</gene>
<evidence type="ECO:0000256" key="1">
    <source>
        <dbReference type="SAM" id="MobiDB-lite"/>
    </source>
</evidence>
<dbReference type="Proteomes" id="UP000228711">
    <property type="component" value="Unassembled WGS sequence"/>
</dbReference>
<evidence type="ECO:0000259" key="2">
    <source>
        <dbReference type="PROSITE" id="PS50126"/>
    </source>
</evidence>
<dbReference type="PANTHER" id="PTHR10724">
    <property type="entry name" value="30S RIBOSOMAL PROTEIN S1"/>
    <property type="match status" value="1"/>
</dbReference>
<dbReference type="InterPro" id="IPR003029">
    <property type="entry name" value="S1_domain"/>
</dbReference>
<dbReference type="Pfam" id="PF00575">
    <property type="entry name" value="S1"/>
    <property type="match status" value="1"/>
</dbReference>
<comment type="caution">
    <text evidence="3">The sequence shown here is derived from an EMBL/GenBank/DDBJ whole genome shotgun (WGS) entry which is preliminary data.</text>
</comment>
<sequence>GAFIQLDEQIQGLAHISELSEKRISSPADVIKEGETRKFKILTIEPNEHRLGLSIKALSDKKVVKKEEDKSEEAPKTDKKEDSKTKKVAPAAKVKSVKKEEDKSEEAPKKGSKEKA</sequence>
<dbReference type="EMBL" id="PEXV01000115">
    <property type="protein sequence ID" value="PIS41375.1"/>
    <property type="molecule type" value="Genomic_DNA"/>
</dbReference>
<dbReference type="InterPro" id="IPR012340">
    <property type="entry name" value="NA-bd_OB-fold"/>
</dbReference>
<feature type="compositionally biased region" description="Basic and acidic residues" evidence="1">
    <location>
        <begin position="62"/>
        <end position="85"/>
    </location>
</feature>
<dbReference type="GO" id="GO:0006412">
    <property type="term" value="P:translation"/>
    <property type="evidence" value="ECO:0007669"/>
    <property type="project" value="TreeGrafter"/>
</dbReference>
<dbReference type="SUPFAM" id="SSF50249">
    <property type="entry name" value="Nucleic acid-binding proteins"/>
    <property type="match status" value="1"/>
</dbReference>
<dbReference type="Gene3D" id="2.40.50.140">
    <property type="entry name" value="Nucleic acid-binding proteins"/>
    <property type="match status" value="1"/>
</dbReference>
<dbReference type="AlphaFoldDB" id="A0A2H0YSA0"/>
<dbReference type="SMART" id="SM00316">
    <property type="entry name" value="S1"/>
    <property type="match status" value="1"/>
</dbReference>
<dbReference type="InterPro" id="IPR050437">
    <property type="entry name" value="Ribos_protein_bS1-like"/>
</dbReference>
<feature type="domain" description="S1 motif" evidence="2">
    <location>
        <begin position="1"/>
        <end position="56"/>
    </location>
</feature>
<keyword evidence="3" id="KW-0689">Ribosomal protein</keyword>
<organism evidence="3 4">
    <name type="scientific">Candidatus Kerfeldbacteria bacterium CG08_land_8_20_14_0_20_42_7</name>
    <dbReference type="NCBI Taxonomy" id="2014245"/>
    <lineage>
        <taxon>Bacteria</taxon>
        <taxon>Candidatus Kerfeldiibacteriota</taxon>
    </lineage>
</organism>
<feature type="region of interest" description="Disordered" evidence="1">
    <location>
        <begin position="62"/>
        <end position="116"/>
    </location>
</feature>
<dbReference type="GO" id="GO:0005840">
    <property type="term" value="C:ribosome"/>
    <property type="evidence" value="ECO:0007669"/>
    <property type="project" value="UniProtKB-KW"/>
</dbReference>
<keyword evidence="3" id="KW-0687">Ribonucleoprotein</keyword>
<proteinExistence type="predicted"/>